<evidence type="ECO:0000256" key="3">
    <source>
        <dbReference type="ARBA" id="ARBA00023002"/>
    </source>
</evidence>
<dbReference type="SUPFAM" id="SSF51735">
    <property type="entry name" value="NAD(P)-binding Rossmann-fold domains"/>
    <property type="match status" value="1"/>
</dbReference>
<dbReference type="InterPro" id="IPR002347">
    <property type="entry name" value="SDR_fam"/>
</dbReference>
<dbReference type="GO" id="GO:0050664">
    <property type="term" value="F:oxidoreductase activity, acting on NAD(P)H, oxygen as acceptor"/>
    <property type="evidence" value="ECO:0007669"/>
    <property type="project" value="TreeGrafter"/>
</dbReference>
<comment type="caution">
    <text evidence="6">The sequence shown here is derived from an EMBL/GenBank/DDBJ whole genome shotgun (WGS) entry which is preliminary data.</text>
</comment>
<dbReference type="STRING" id="5643.A0A060SFU3"/>
<dbReference type="PANTHER" id="PTHR43008">
    <property type="entry name" value="BENZIL REDUCTASE"/>
    <property type="match status" value="1"/>
</dbReference>
<proteinExistence type="inferred from homology"/>
<organism evidence="6 7">
    <name type="scientific">Pycnoporus cinnabarinus</name>
    <name type="common">Cinnabar-red polypore</name>
    <name type="synonym">Trametes cinnabarina</name>
    <dbReference type="NCBI Taxonomy" id="5643"/>
    <lineage>
        <taxon>Eukaryota</taxon>
        <taxon>Fungi</taxon>
        <taxon>Dikarya</taxon>
        <taxon>Basidiomycota</taxon>
        <taxon>Agaricomycotina</taxon>
        <taxon>Agaricomycetes</taxon>
        <taxon>Polyporales</taxon>
        <taxon>Polyporaceae</taxon>
        <taxon>Trametes</taxon>
    </lineage>
</organism>
<protein>
    <recommendedName>
        <fullName evidence="5">Ketoreductase domain-containing protein</fullName>
    </recommendedName>
</protein>
<dbReference type="GO" id="GO:0016616">
    <property type="term" value="F:oxidoreductase activity, acting on the CH-OH group of donors, NAD or NADP as acceptor"/>
    <property type="evidence" value="ECO:0007669"/>
    <property type="project" value="UniProtKB-ARBA"/>
</dbReference>
<dbReference type="Pfam" id="PF00106">
    <property type="entry name" value="adh_short"/>
    <property type="match status" value="1"/>
</dbReference>
<gene>
    <name evidence="6" type="ORF">BN946_scf184908.g15</name>
</gene>
<dbReference type="SMART" id="SM00822">
    <property type="entry name" value="PKS_KR"/>
    <property type="match status" value="1"/>
</dbReference>
<evidence type="ECO:0000313" key="6">
    <source>
        <dbReference type="EMBL" id="CDO71258.1"/>
    </source>
</evidence>
<dbReference type="EMBL" id="CCBP010000100">
    <property type="protein sequence ID" value="CDO71258.1"/>
    <property type="molecule type" value="Genomic_DNA"/>
</dbReference>
<comment type="similarity">
    <text evidence="1 4">Belongs to the short-chain dehydrogenases/reductases (SDR) family.</text>
</comment>
<dbReference type="PRINTS" id="PR00081">
    <property type="entry name" value="GDHRDH"/>
</dbReference>
<evidence type="ECO:0000313" key="7">
    <source>
        <dbReference type="Proteomes" id="UP000029665"/>
    </source>
</evidence>
<dbReference type="InterPro" id="IPR057326">
    <property type="entry name" value="KR_dom"/>
</dbReference>
<dbReference type="PANTHER" id="PTHR43008:SF8">
    <property type="entry name" value="BENZIL REDUCTASE ((S)-BENZOIN FORMING) IRC24"/>
    <property type="match status" value="1"/>
</dbReference>
<dbReference type="InterPro" id="IPR036291">
    <property type="entry name" value="NAD(P)-bd_dom_sf"/>
</dbReference>
<evidence type="ECO:0000259" key="5">
    <source>
        <dbReference type="SMART" id="SM00822"/>
    </source>
</evidence>
<dbReference type="OrthoDB" id="9876299at2759"/>
<dbReference type="OMA" id="PGDMATD"/>
<dbReference type="HOGENOM" id="CLU_010194_2_11_1"/>
<reference evidence="6" key="1">
    <citation type="submission" date="2014-01" db="EMBL/GenBank/DDBJ databases">
        <title>The genome of the white-rot fungus Pycnoporus cinnabarinus: a basidiomycete model with a versatile arsenal for lignocellulosic biomass breakdown.</title>
        <authorList>
            <person name="Levasseur A."/>
            <person name="Lomascolo A."/>
            <person name="Ruiz-Duenas F.J."/>
            <person name="Uzan E."/>
            <person name="Piumi F."/>
            <person name="Kues U."/>
            <person name="Ram A.F.J."/>
            <person name="Murat C."/>
            <person name="Haon M."/>
            <person name="Benoit I."/>
            <person name="Arfi Y."/>
            <person name="Chevret D."/>
            <person name="Drula E."/>
            <person name="Kwon M.J."/>
            <person name="Gouret P."/>
            <person name="Lesage-Meessen L."/>
            <person name="Lombard V."/>
            <person name="Mariette J."/>
            <person name="Noirot C."/>
            <person name="Park J."/>
            <person name="Patyshakuliyeva A."/>
            <person name="Wieneger R.A.B."/>
            <person name="Wosten H.A.B."/>
            <person name="Martin F."/>
            <person name="Coutinho P.M."/>
            <person name="de Vries R."/>
            <person name="Martinez A.T."/>
            <person name="Klopp C."/>
            <person name="Pontarotti P."/>
            <person name="Henrissat B."/>
            <person name="Record E."/>
        </authorList>
    </citation>
    <scope>NUCLEOTIDE SEQUENCE [LARGE SCALE GENOMIC DNA]</scope>
    <source>
        <strain evidence="6">BRFM137</strain>
    </source>
</reference>
<dbReference type="InterPro" id="IPR020904">
    <property type="entry name" value="Sc_DH/Rdtase_CS"/>
</dbReference>
<feature type="domain" description="Ketoreductase" evidence="5">
    <location>
        <begin position="5"/>
        <end position="187"/>
    </location>
</feature>
<keyword evidence="2" id="KW-0521">NADP</keyword>
<sequence length="260" mass="27776">MAARPVVVLTGASKGLGLAIAKILLETFNANVVALSRTKTPELSSLVEAHSESLLTFECDVTDGAAVRSSVSRGLEKYKRIDGLILNAGVLEPLGKIASEDISIDQWKRHFDVNFFSLVTAIRATIPELRKSPLGGRIVFVSSGAATGNTPSWGPYNAGKAAMNSLCRTLAAEEPDVTVSSSAQGYRVAPQMQGLLRDKGPSVMDAEVLKKFTSAYEKGELVKPEDAGHVIAALSLKAPKALSGQFVAWNSDECKDFRRQ</sequence>
<name>A0A060SFU3_PYCCI</name>
<dbReference type="AlphaFoldDB" id="A0A060SFU3"/>
<dbReference type="PRINTS" id="PR00080">
    <property type="entry name" value="SDRFAMILY"/>
</dbReference>
<keyword evidence="3" id="KW-0560">Oxidoreductase</keyword>
<keyword evidence="7" id="KW-1185">Reference proteome</keyword>
<evidence type="ECO:0000256" key="2">
    <source>
        <dbReference type="ARBA" id="ARBA00022857"/>
    </source>
</evidence>
<accession>A0A060SFU3</accession>
<dbReference type="Proteomes" id="UP000029665">
    <property type="component" value="Unassembled WGS sequence"/>
</dbReference>
<dbReference type="PROSITE" id="PS00061">
    <property type="entry name" value="ADH_SHORT"/>
    <property type="match status" value="1"/>
</dbReference>
<evidence type="ECO:0000256" key="1">
    <source>
        <dbReference type="ARBA" id="ARBA00006484"/>
    </source>
</evidence>
<evidence type="ECO:0000256" key="4">
    <source>
        <dbReference type="RuleBase" id="RU000363"/>
    </source>
</evidence>
<dbReference type="Gene3D" id="3.40.50.720">
    <property type="entry name" value="NAD(P)-binding Rossmann-like Domain"/>
    <property type="match status" value="1"/>
</dbReference>